<feature type="compositionally biased region" description="Polar residues" evidence="1">
    <location>
        <begin position="1328"/>
        <end position="1343"/>
    </location>
</feature>
<evidence type="ECO:0008006" key="4">
    <source>
        <dbReference type="Google" id="ProtNLM"/>
    </source>
</evidence>
<feature type="compositionally biased region" description="Basic and acidic residues" evidence="1">
    <location>
        <begin position="597"/>
        <end position="612"/>
    </location>
</feature>
<feature type="region of interest" description="Disordered" evidence="1">
    <location>
        <begin position="1549"/>
        <end position="1568"/>
    </location>
</feature>
<feature type="compositionally biased region" description="Basic and acidic residues" evidence="1">
    <location>
        <begin position="1705"/>
        <end position="1719"/>
    </location>
</feature>
<dbReference type="PANTHER" id="PTHR23039:SF3">
    <property type="entry name" value="NHS-LIKE PROTEIN 1"/>
    <property type="match status" value="1"/>
</dbReference>
<dbReference type="GO" id="GO:0030154">
    <property type="term" value="P:cell differentiation"/>
    <property type="evidence" value="ECO:0007669"/>
    <property type="project" value="TreeGrafter"/>
</dbReference>
<feature type="compositionally biased region" description="Low complexity" evidence="1">
    <location>
        <begin position="1406"/>
        <end position="1416"/>
    </location>
</feature>
<feature type="compositionally biased region" description="Polar residues" evidence="1">
    <location>
        <begin position="1752"/>
        <end position="1768"/>
    </location>
</feature>
<feature type="region of interest" description="Disordered" evidence="1">
    <location>
        <begin position="1642"/>
        <end position="1954"/>
    </location>
</feature>
<feature type="region of interest" description="Disordered" evidence="1">
    <location>
        <begin position="1271"/>
        <end position="1498"/>
    </location>
</feature>
<feature type="region of interest" description="Disordered" evidence="1">
    <location>
        <begin position="1177"/>
        <end position="1211"/>
    </location>
</feature>
<protein>
    <recommendedName>
        <fullName evidence="4">NHS-like protein 1</fullName>
    </recommendedName>
</protein>
<organism evidence="2 3">
    <name type="scientific">Gambusia affinis</name>
    <name type="common">Western mosquitofish</name>
    <name type="synonym">Heterandria affinis</name>
    <dbReference type="NCBI Taxonomy" id="33528"/>
    <lineage>
        <taxon>Eukaryota</taxon>
        <taxon>Metazoa</taxon>
        <taxon>Chordata</taxon>
        <taxon>Craniata</taxon>
        <taxon>Vertebrata</taxon>
        <taxon>Euteleostomi</taxon>
        <taxon>Actinopterygii</taxon>
        <taxon>Neopterygii</taxon>
        <taxon>Teleostei</taxon>
        <taxon>Neoteleostei</taxon>
        <taxon>Acanthomorphata</taxon>
        <taxon>Ovalentaria</taxon>
        <taxon>Atherinomorphae</taxon>
        <taxon>Cyprinodontiformes</taxon>
        <taxon>Poeciliidae</taxon>
        <taxon>Poeciliinae</taxon>
        <taxon>Gambusia</taxon>
    </lineage>
</organism>
<feature type="compositionally biased region" description="Low complexity" evidence="1">
    <location>
        <begin position="1891"/>
        <end position="1906"/>
    </location>
</feature>
<reference evidence="2 3" key="1">
    <citation type="journal article" date="2018" name="G3 (Bethesda)">
        <title>A High-Quality Reference Genome for the Invasive Mosquitofish Gambusia affinis Using a Chicago Library.</title>
        <authorList>
            <person name="Hoffberg S.L."/>
            <person name="Troendle N.J."/>
            <person name="Glenn T.C."/>
            <person name="Mahmud O."/>
            <person name="Louha S."/>
            <person name="Chalopin D."/>
            <person name="Bennetzen J.L."/>
            <person name="Mauricio R."/>
        </authorList>
    </citation>
    <scope>NUCLEOTIDE SEQUENCE [LARGE SCALE GENOMIC DNA]</scope>
    <source>
        <strain evidence="2">NE01/NJP1002.9</strain>
        <tissue evidence="2">Muscle</tissue>
    </source>
</reference>
<proteinExistence type="predicted"/>
<evidence type="ECO:0000313" key="2">
    <source>
        <dbReference type="EMBL" id="PWA27473.1"/>
    </source>
</evidence>
<feature type="compositionally biased region" description="Acidic residues" evidence="1">
    <location>
        <begin position="1972"/>
        <end position="1982"/>
    </location>
</feature>
<accession>A0A315VW49</accession>
<gene>
    <name evidence="2" type="ORF">CCH79_00000363</name>
</gene>
<feature type="compositionally biased region" description="Polar residues" evidence="1">
    <location>
        <begin position="1834"/>
        <end position="1849"/>
    </location>
</feature>
<name>A0A315VW49_GAMAF</name>
<evidence type="ECO:0000313" key="3">
    <source>
        <dbReference type="Proteomes" id="UP000250572"/>
    </source>
</evidence>
<feature type="compositionally biased region" description="Acidic residues" evidence="1">
    <location>
        <begin position="1720"/>
        <end position="1729"/>
    </location>
</feature>
<comment type="caution">
    <text evidence="2">The sequence shown here is derived from an EMBL/GenBank/DDBJ whole genome shotgun (WGS) entry which is preliminary data.</text>
</comment>
<feature type="compositionally biased region" description="Low complexity" evidence="1">
    <location>
        <begin position="1371"/>
        <end position="1393"/>
    </location>
</feature>
<dbReference type="EMBL" id="NHOQ01001000">
    <property type="protein sequence ID" value="PWA27473.1"/>
    <property type="molecule type" value="Genomic_DNA"/>
</dbReference>
<feature type="region of interest" description="Disordered" evidence="1">
    <location>
        <begin position="866"/>
        <end position="886"/>
    </location>
</feature>
<feature type="compositionally biased region" description="Polar residues" evidence="1">
    <location>
        <begin position="1549"/>
        <end position="1560"/>
    </location>
</feature>
<keyword evidence="3" id="KW-1185">Reference proteome</keyword>
<dbReference type="STRING" id="33528.ENSGAFP00000015668"/>
<evidence type="ECO:0000256" key="1">
    <source>
        <dbReference type="SAM" id="MobiDB-lite"/>
    </source>
</evidence>
<feature type="compositionally biased region" description="Acidic residues" evidence="1">
    <location>
        <begin position="1668"/>
        <end position="1682"/>
    </location>
</feature>
<sequence>MFCLKDAFFQPADMQCVATADRKKGGVEMKRGEEKYFWQGEASVKFRETEWESEPWEDNGRLPVDEWKTSPDRGLTQHAGAPLSPFTDTLEKQYRGAAGGGGAERRDHVDFWTMLLLSQMERVLRRRLGQEGGVVGGLRSWREGEGRWQGVRSWSGMITYIQCLSSEPAVNCWDRACYEDRPGGKQTLCSFKPCSNMGNSLQGQACPSPRSPKPEGCLRKRLLSVSKVHQKQDSLWTPKPLLGPVVEGSFLEQLFDRIPHKPSMEIGRSPIRRGVLFASKRGLHSQLKPPSNLPIIAQMGQKGLLVLSALSQRSKMAAKERGRGFTPHPQPPPLRLCVSLRTGLAAGGVVVLMMGWIGGPISHSVGIMVFIGTSLKSVIKYFKRKGAIVALKRLMWRLMRWDNTGFVSPVSMSLVCSLLFSKPMVGEEAGGGGYLSRLRLYAPPSYPLLPPSTPNTHMQCILPWLICTCVGKNKNTPHTYIHCCDPAPFILLRSGLVPISQSCSGHEAVSNLDEESKWTVHYTAPWHQQENVFLPGSRPPCVEDLHRQAKVNLKTALRECDKLRKDGFRSSQYYSQGPTFSDPKQSTSSLQDDKDDENDRKSTASSAEDDKSQLSVRSPTPQGGSEVGEASEVDGQVVWNKAPPLPTPEEKMRQAAQAVPTDVVPINITGAVFDRQASIRRSLINTDTVPRRPKKVKRRKTISGLPDNINQELAANGRGGELRPQSMFIPGQYSTLGRVGSVNSTLRHSETRDSSCQTEEVKIVPPSMRRIRAQRGQGIAAQMAGISASSSTGSISISSSDSSGVVMMPHLFNGDPSRFHSLPRQGARVSLSADPIYSSTPKKPEDQPQRQIGKLQVDNTVVHMRNTPKMNSLPRPKSQEVRGTHPAEWGGSTACVVSPHAAYSTSYIPNATLSSSTEVISLKTSSQSVSAYPMSRALSQGSSTNTDHLMSSPTAFGQSPFLTTSTPIHTPQDICLTPARPASESGHSDSSIHSRSTLAPTPPSYLPEENWIYDTPENVMTPHRTLTSSCSTPINQLYSSLEHSSRTTTDSSSLYSQDNDGYYTSMHLDSGLRSRSHGSGHGATAGRASRHSMYECREMVGEEDSGSLYSDRSLSRSISLRKSRKPPPPPTRTDSLRRKPSAKKPLGGVAAISGANMPNGSMLSETLIASLQQSLQMGLREGKEKGASPSSPSHSPSSDYDDPWVMRSRSQSSISAGSSAASLAANANGVGMPSVYSLCHLTPTPSDTSSLRSDYAESWGYYSDYPRSQVDQRVQTPPGHAADRVTAGAHPGKFQKAGHTQGAPSQDVEVSAKSKPSNSSPDRVHRLTSPSSGYSSQSNTPTAGTPVPAFVRSMSPSGGKPRPKVPERKSSLLSSVSVSSSSTSLSSNTSDSLKCSGPPPPPPPLLFSSSAPTTPLNAPPPFPPPPSSTPPPPQDTSFPAHSTSPEFPPPPSPDMLIHTSSSFNGILMCTSPPKKTAKDSPMADLSNSPSKSPKPLITPFALQSVQLRSVRRPESEINSKSDNIETSLETILGMKHQDQELTYSQGHPTVLTSLTGSSEQDLLKTPPSPVSQFLEELSLDCSFTDETPDGATINGETEEQSYRMLNGEENKERSSPVKQKPPAVAKKPKVSLILPFSTGEHVQTQLQNATPLTQVDDQVDAPHRQIDEEVIEQSEEQEEEYTQESFELSGRGETSPDQDDSCCTSEDRSVDHELANGEAHEEEEEEEDGLSSTTGSISSKDDDMGEVFEPNTAESSPSANGASEKNMVTPTPTATRPRTTEDLFAVIHRSKRKVLGRRESEEDKSLTGSQSQSPPSTPTSLSPGTVSSLPRQAGSIQRNLRKTSTSSDSFKALLLKKGSRSETSFRMSAAEMLRSTDPRSQRTRSEGSEGSPTSPMTPNSPSSSPSRGKRASEVEWSRYEGLSSPTSSPYSIGISKYGRSRTPPSAASSKYNARNRILSSPMTVICEREGELAESENGETAEDLSNPEVRTLPMLTDSNGT</sequence>
<dbReference type="PANTHER" id="PTHR23039">
    <property type="entry name" value="NANCE-HORAN SYNDROME PROTEIN"/>
    <property type="match status" value="1"/>
</dbReference>
<feature type="region of interest" description="Disordered" evidence="1">
    <location>
        <begin position="1066"/>
        <end position="1157"/>
    </location>
</feature>
<feature type="compositionally biased region" description="Basic and acidic residues" evidence="1">
    <location>
        <begin position="1874"/>
        <end position="1887"/>
    </location>
</feature>
<feature type="compositionally biased region" description="Low complexity" evidence="1">
    <location>
        <begin position="1188"/>
        <end position="1198"/>
    </location>
</feature>
<feature type="region of interest" description="Disordered" evidence="1">
    <location>
        <begin position="977"/>
        <end position="1005"/>
    </location>
</feature>
<feature type="compositionally biased region" description="Polar residues" evidence="1">
    <location>
        <begin position="570"/>
        <end position="590"/>
    </location>
</feature>
<feature type="compositionally biased region" description="Pro residues" evidence="1">
    <location>
        <begin position="1417"/>
        <end position="1434"/>
    </location>
</feature>
<feature type="compositionally biased region" description="Low complexity" evidence="1">
    <location>
        <begin position="1435"/>
        <end position="1445"/>
    </location>
</feature>
<feature type="compositionally biased region" description="Polar residues" evidence="1">
    <location>
        <begin position="1642"/>
        <end position="1656"/>
    </location>
</feature>
<dbReference type="Pfam" id="PF15273">
    <property type="entry name" value="NHS"/>
    <property type="match status" value="1"/>
</dbReference>
<feature type="compositionally biased region" description="Basic and acidic residues" evidence="1">
    <location>
        <begin position="1606"/>
        <end position="1615"/>
    </location>
</feature>
<dbReference type="InterPro" id="IPR024845">
    <property type="entry name" value="NHS-like"/>
</dbReference>
<dbReference type="Proteomes" id="UP000250572">
    <property type="component" value="Unassembled WGS sequence"/>
</dbReference>
<feature type="compositionally biased region" description="Polar residues" evidence="1">
    <location>
        <begin position="1942"/>
        <end position="1954"/>
    </location>
</feature>
<feature type="compositionally biased region" description="Basic and acidic residues" evidence="1">
    <location>
        <begin position="1796"/>
        <end position="1805"/>
    </location>
</feature>
<feature type="region of interest" description="Disordered" evidence="1">
    <location>
        <begin position="1604"/>
        <end position="1628"/>
    </location>
</feature>
<feature type="compositionally biased region" description="Low complexity" evidence="1">
    <location>
        <begin position="1806"/>
        <end position="1830"/>
    </location>
</feature>
<feature type="compositionally biased region" description="Polar residues" evidence="1">
    <location>
        <begin position="613"/>
        <end position="623"/>
    </location>
</feature>
<feature type="region of interest" description="Disordered" evidence="1">
    <location>
        <begin position="1970"/>
        <end position="2001"/>
    </location>
</feature>
<feature type="region of interest" description="Disordered" evidence="1">
    <location>
        <begin position="570"/>
        <end position="650"/>
    </location>
</feature>
<feature type="compositionally biased region" description="Low complexity" evidence="1">
    <location>
        <begin position="1616"/>
        <end position="1625"/>
    </location>
</feature>